<protein>
    <submittedName>
        <fullName evidence="1">DUF3726 domain-containing protein</fullName>
    </submittedName>
</protein>
<accession>A0ABY8L9H7</accession>
<organism evidence="1 2">
    <name type="scientific">Jannaschia ovalis</name>
    <dbReference type="NCBI Taxonomy" id="3038773"/>
    <lineage>
        <taxon>Bacteria</taxon>
        <taxon>Pseudomonadati</taxon>
        <taxon>Pseudomonadota</taxon>
        <taxon>Alphaproteobacteria</taxon>
        <taxon>Rhodobacterales</taxon>
        <taxon>Roseobacteraceae</taxon>
        <taxon>Jannaschia</taxon>
    </lineage>
</organism>
<gene>
    <name evidence="1" type="ORF">P8627_09395</name>
</gene>
<dbReference type="InterPro" id="IPR022201">
    <property type="entry name" value="DUF3726"/>
</dbReference>
<sequence>MNLSGGEIEALARKSARGAGLPWGLAEEAGMATRWLAEHGRPGVAALAALLPAIDGRPPMMPVPGAGDWRPRGEALCPICTGAALADRLATGPLRLRCVLAPLLLVPQVALVASQTGRALAVDWPGGGAALGPDPVWRGAAMPARADVTLAPCEMPALPPVRPATPAPSDPEAVARLDAFARRIYAPAHLGRDDGAGAGLTDTD</sequence>
<name>A0ABY8L9H7_9RHOB</name>
<dbReference type="RefSeq" id="WP_279963841.1">
    <property type="nucleotide sequence ID" value="NZ_CP122537.1"/>
</dbReference>
<dbReference type="EMBL" id="CP122537">
    <property type="protein sequence ID" value="WGH77267.1"/>
    <property type="molecule type" value="Genomic_DNA"/>
</dbReference>
<dbReference type="Pfam" id="PF12525">
    <property type="entry name" value="DUF3726"/>
    <property type="match status" value="1"/>
</dbReference>
<evidence type="ECO:0000313" key="2">
    <source>
        <dbReference type="Proteomes" id="UP001243420"/>
    </source>
</evidence>
<proteinExistence type="predicted"/>
<keyword evidence="2" id="KW-1185">Reference proteome</keyword>
<evidence type="ECO:0000313" key="1">
    <source>
        <dbReference type="EMBL" id="WGH77267.1"/>
    </source>
</evidence>
<dbReference type="Proteomes" id="UP001243420">
    <property type="component" value="Chromosome"/>
</dbReference>
<reference evidence="1 2" key="1">
    <citation type="submission" date="2023-04" db="EMBL/GenBank/DDBJ databases">
        <title>Jannaschia ovalis sp. nov., a marine bacterium isolated from sea tidal flat.</title>
        <authorList>
            <person name="Kwon D.Y."/>
            <person name="Kim J.-J."/>
        </authorList>
    </citation>
    <scope>NUCLEOTIDE SEQUENCE [LARGE SCALE GENOMIC DNA]</scope>
    <source>
        <strain evidence="1 2">GRR-S6-38</strain>
    </source>
</reference>